<evidence type="ECO:0000313" key="7">
    <source>
        <dbReference type="EMBL" id="TMJ06529.1"/>
    </source>
</evidence>
<dbReference type="Gene3D" id="1.10.3720.10">
    <property type="entry name" value="MetI-like"/>
    <property type="match status" value="2"/>
</dbReference>
<dbReference type="AlphaFoldDB" id="A0A537LET2"/>
<proteinExistence type="inferred from homology"/>
<feature type="transmembrane region" description="Helical" evidence="5">
    <location>
        <begin position="24"/>
        <end position="42"/>
    </location>
</feature>
<evidence type="ECO:0000256" key="2">
    <source>
        <dbReference type="ARBA" id="ARBA00022692"/>
    </source>
</evidence>
<dbReference type="InterPro" id="IPR000515">
    <property type="entry name" value="MetI-like"/>
</dbReference>
<accession>A0A537LET2</accession>
<evidence type="ECO:0000259" key="6">
    <source>
        <dbReference type="PROSITE" id="PS50928"/>
    </source>
</evidence>
<dbReference type="PANTHER" id="PTHR43496:SF1">
    <property type="entry name" value="POLYGALACTURONAN_RHAMNOGALACTURONAN TRANSPORT SYSTEM PERMEASE PROTEIN YTEP"/>
    <property type="match status" value="1"/>
</dbReference>
<dbReference type="Pfam" id="PF00528">
    <property type="entry name" value="BPD_transp_1"/>
    <property type="match status" value="2"/>
</dbReference>
<sequence>MAEGSWEVTQSRGQAVALRVGDPGLLAAFVAVGALLLGFVLYPTLRVISYPALVDYLAVPHNARWIAAMRNSLMMMLLSTGSATVVGFLYAYATTREDLPGRRVFQTLSLLPLFSPAFMVAFAYILMFGRQGLITKTLLGLDVNIFGWHGLWLVQTVAFFPYAALIIGQVLEAINPTLEHAARGLGADEWTLFRTVTVPLARPGLAAAMLLVAISVLADFGNAVVIAGNLPLLATEAWYRIEGLADLTGAAVVVSLLLLPTAGLFILERVWVSRRLYTAITGRGSRLVRPATPWYFRWPLVAFCTVVAVLILLVYAAVLAGAFARTWGYNWTLTLDHWRLALVQAGGQLVNSVKVGVASALLTSIVALVAAFLTSRRRYRVERALDVLAVLPAAMPGVFIGIGFLLAFNQPPLVLGGTAWILILALTFWHIPFGYQAATAGLKQIDRSIEEAAADLGASGLRVLTDVYLPLLRGAFAASFVTAFIRAVTNLSIVVFLVTPRNLVATYSILSMISGGFWGAAAALTTALLGVTFLAVASARLAISRGLRGLPVG</sequence>
<name>A0A537LET2_9BACT</name>
<feature type="transmembrane region" description="Helical" evidence="5">
    <location>
        <begin position="295"/>
        <end position="324"/>
    </location>
</feature>
<feature type="transmembrane region" description="Helical" evidence="5">
    <location>
        <begin position="204"/>
        <end position="227"/>
    </location>
</feature>
<feature type="transmembrane region" description="Helical" evidence="5">
    <location>
        <begin position="73"/>
        <end position="93"/>
    </location>
</feature>
<keyword evidence="5" id="KW-0813">Transport</keyword>
<feature type="domain" description="ABC transmembrane type-1" evidence="6">
    <location>
        <begin position="349"/>
        <end position="539"/>
    </location>
</feature>
<feature type="transmembrane region" description="Helical" evidence="5">
    <location>
        <begin position="471"/>
        <end position="497"/>
    </location>
</feature>
<comment type="subcellular location">
    <subcellularLocation>
        <location evidence="5">Cell membrane</location>
        <topology evidence="5">Multi-pass membrane protein</topology>
    </subcellularLocation>
    <subcellularLocation>
        <location evidence="1">Membrane</location>
        <topology evidence="1">Multi-pass membrane protein</topology>
    </subcellularLocation>
</comment>
<dbReference type="InterPro" id="IPR035906">
    <property type="entry name" value="MetI-like_sf"/>
</dbReference>
<reference evidence="7 8" key="1">
    <citation type="journal article" date="2019" name="Nat. Microbiol.">
        <title>Mediterranean grassland soil C-N compound turnover is dependent on rainfall and depth, and is mediated by genomically divergent microorganisms.</title>
        <authorList>
            <person name="Diamond S."/>
            <person name="Andeer P.F."/>
            <person name="Li Z."/>
            <person name="Crits-Christoph A."/>
            <person name="Burstein D."/>
            <person name="Anantharaman K."/>
            <person name="Lane K.R."/>
            <person name="Thomas B.C."/>
            <person name="Pan C."/>
            <person name="Northen T.R."/>
            <person name="Banfield J.F."/>
        </authorList>
    </citation>
    <scope>NUCLEOTIDE SEQUENCE [LARGE SCALE GENOMIC DNA]</scope>
    <source>
        <strain evidence="7">NP_2</strain>
    </source>
</reference>
<protein>
    <submittedName>
        <fullName evidence="7">Iron ABC transporter permease</fullName>
    </submittedName>
</protein>
<evidence type="ECO:0000256" key="4">
    <source>
        <dbReference type="ARBA" id="ARBA00023136"/>
    </source>
</evidence>
<comment type="caution">
    <text evidence="7">The sequence shown here is derived from an EMBL/GenBank/DDBJ whole genome shotgun (WGS) entry which is preliminary data.</text>
</comment>
<dbReference type="PROSITE" id="PS50928">
    <property type="entry name" value="ABC_TM1"/>
    <property type="match status" value="2"/>
</dbReference>
<comment type="similarity">
    <text evidence="5">Belongs to the binding-protein-dependent transport system permease family.</text>
</comment>
<keyword evidence="4 5" id="KW-0472">Membrane</keyword>
<evidence type="ECO:0000256" key="3">
    <source>
        <dbReference type="ARBA" id="ARBA00022989"/>
    </source>
</evidence>
<evidence type="ECO:0000256" key="1">
    <source>
        <dbReference type="ARBA" id="ARBA00004141"/>
    </source>
</evidence>
<feature type="transmembrane region" description="Helical" evidence="5">
    <location>
        <begin position="517"/>
        <end position="543"/>
    </location>
</feature>
<dbReference type="Proteomes" id="UP000318661">
    <property type="component" value="Unassembled WGS sequence"/>
</dbReference>
<feature type="transmembrane region" description="Helical" evidence="5">
    <location>
        <begin position="414"/>
        <end position="435"/>
    </location>
</feature>
<dbReference type="CDD" id="cd06261">
    <property type="entry name" value="TM_PBP2"/>
    <property type="match status" value="2"/>
</dbReference>
<keyword evidence="2 5" id="KW-0812">Transmembrane</keyword>
<feature type="transmembrane region" description="Helical" evidence="5">
    <location>
        <begin position="387"/>
        <end position="408"/>
    </location>
</feature>
<feature type="transmembrane region" description="Helical" evidence="5">
    <location>
        <begin position="105"/>
        <end position="126"/>
    </location>
</feature>
<dbReference type="GO" id="GO:0005886">
    <property type="term" value="C:plasma membrane"/>
    <property type="evidence" value="ECO:0007669"/>
    <property type="project" value="UniProtKB-SubCell"/>
</dbReference>
<feature type="domain" description="ABC transmembrane type-1" evidence="6">
    <location>
        <begin position="69"/>
        <end position="265"/>
    </location>
</feature>
<dbReference type="GO" id="GO:0055085">
    <property type="term" value="P:transmembrane transport"/>
    <property type="evidence" value="ECO:0007669"/>
    <property type="project" value="InterPro"/>
</dbReference>
<evidence type="ECO:0000313" key="8">
    <source>
        <dbReference type="Proteomes" id="UP000318661"/>
    </source>
</evidence>
<feature type="transmembrane region" description="Helical" evidence="5">
    <location>
        <begin position="355"/>
        <end position="375"/>
    </location>
</feature>
<dbReference type="PANTHER" id="PTHR43496">
    <property type="entry name" value="PROTEIN LPLB"/>
    <property type="match status" value="1"/>
</dbReference>
<dbReference type="EMBL" id="VBAJ01000227">
    <property type="protein sequence ID" value="TMJ06529.1"/>
    <property type="molecule type" value="Genomic_DNA"/>
</dbReference>
<dbReference type="SUPFAM" id="SSF161098">
    <property type="entry name" value="MetI-like"/>
    <property type="match status" value="2"/>
</dbReference>
<feature type="transmembrane region" description="Helical" evidence="5">
    <location>
        <begin position="247"/>
        <end position="267"/>
    </location>
</feature>
<gene>
    <name evidence="7" type="ORF">E6G99_08885</name>
</gene>
<keyword evidence="3 5" id="KW-1133">Transmembrane helix</keyword>
<organism evidence="7 8">
    <name type="scientific">Candidatus Segetimicrobium genomatis</name>
    <dbReference type="NCBI Taxonomy" id="2569760"/>
    <lineage>
        <taxon>Bacteria</taxon>
        <taxon>Bacillati</taxon>
        <taxon>Candidatus Sysuimicrobiota</taxon>
        <taxon>Candidatus Sysuimicrobiia</taxon>
        <taxon>Candidatus Sysuimicrobiales</taxon>
        <taxon>Candidatus Segetimicrobiaceae</taxon>
        <taxon>Candidatus Segetimicrobium</taxon>
    </lineage>
</organism>
<evidence type="ECO:0000256" key="5">
    <source>
        <dbReference type="RuleBase" id="RU363032"/>
    </source>
</evidence>